<dbReference type="Proteomes" id="UP001153365">
    <property type="component" value="Unassembled WGS sequence"/>
</dbReference>
<keyword evidence="2" id="KW-1185">Reference proteome</keyword>
<sequence>MNNQHQEGKLTYRYEVTERLKLLRGINDPTESYRNEEVNDEHLIFPQEFLRITSYQQLVLTSAGHLKRTRLLAGEGNEASVDSDDQAEQKILIQSVTETIVPKLVAEDLKEHIHCIASERHLVIGDVWCQNLLQLYQIQNIQHGLMMVGPSATGKTEAWWVLLAALGGLEGLEGVSYVIDPKAISKDFHYGGLDPSTWEWNNNAKQHWNIFDCDVDPKWVENLNRCGMVWFSEDAVTPDMFYQNHLKSAHYVALDAIEDNSLLIQPHGHRGDSIGEISANLITQGNNTKILAPHFETDGLVTHALNYAASVNHIMEFTIAQTDHSGLDMPPLHKPVDIDTHQVPDSDVVIPTLDTLLELDVVGLNFSSATTPELVLKTFDQHCKYKKTSTGTKVEDFGDHQIRFGSSWSVSSFLEPSWLIILEKHHSSKSMELLTELF</sequence>
<name>A0AAV0BKA4_PHAPC</name>
<dbReference type="Gene3D" id="3.40.50.300">
    <property type="entry name" value="P-loop containing nucleotide triphosphate hydrolases"/>
    <property type="match status" value="1"/>
</dbReference>
<dbReference type="GO" id="GO:0007018">
    <property type="term" value="P:microtubule-based movement"/>
    <property type="evidence" value="ECO:0007669"/>
    <property type="project" value="InterPro"/>
</dbReference>
<dbReference type="GO" id="GO:0008569">
    <property type="term" value="F:minus-end-directed microtubule motor activity"/>
    <property type="evidence" value="ECO:0007669"/>
    <property type="project" value="TreeGrafter"/>
</dbReference>
<dbReference type="GO" id="GO:0005868">
    <property type="term" value="C:cytoplasmic dynein complex"/>
    <property type="evidence" value="ECO:0007669"/>
    <property type="project" value="TreeGrafter"/>
</dbReference>
<evidence type="ECO:0000313" key="2">
    <source>
        <dbReference type="Proteomes" id="UP001153365"/>
    </source>
</evidence>
<accession>A0AAV0BKA4</accession>
<dbReference type="InterPro" id="IPR026983">
    <property type="entry name" value="DHC"/>
</dbReference>
<dbReference type="AlphaFoldDB" id="A0AAV0BKA4"/>
<dbReference type="InterPro" id="IPR027417">
    <property type="entry name" value="P-loop_NTPase"/>
</dbReference>
<dbReference type="GO" id="GO:0007097">
    <property type="term" value="P:nuclear migration"/>
    <property type="evidence" value="ECO:0007669"/>
    <property type="project" value="TreeGrafter"/>
</dbReference>
<dbReference type="EMBL" id="CALTRL010005902">
    <property type="protein sequence ID" value="CAH7687694.1"/>
    <property type="molecule type" value="Genomic_DNA"/>
</dbReference>
<dbReference type="GO" id="GO:0051959">
    <property type="term" value="F:dynein light intermediate chain binding"/>
    <property type="evidence" value="ECO:0007669"/>
    <property type="project" value="InterPro"/>
</dbReference>
<reference evidence="1" key="1">
    <citation type="submission" date="2022-06" db="EMBL/GenBank/DDBJ databases">
        <authorList>
            <consortium name="SYNGENTA / RWTH Aachen University"/>
        </authorList>
    </citation>
    <scope>NUCLEOTIDE SEQUENCE</scope>
</reference>
<dbReference type="PANTHER" id="PTHR10676">
    <property type="entry name" value="DYNEIN HEAVY CHAIN FAMILY PROTEIN"/>
    <property type="match status" value="1"/>
</dbReference>
<gene>
    <name evidence="1" type="ORF">PPACK8108_LOCUS22520</name>
</gene>
<dbReference type="GO" id="GO:0031122">
    <property type="term" value="P:cytoplasmic microtubule organization"/>
    <property type="evidence" value="ECO:0007669"/>
    <property type="project" value="TreeGrafter"/>
</dbReference>
<comment type="caution">
    <text evidence="1">The sequence shown here is derived from an EMBL/GenBank/DDBJ whole genome shotgun (WGS) entry which is preliminary data.</text>
</comment>
<dbReference type="GO" id="GO:0005881">
    <property type="term" value="C:cytoplasmic microtubule"/>
    <property type="evidence" value="ECO:0007669"/>
    <property type="project" value="TreeGrafter"/>
</dbReference>
<dbReference type="PANTHER" id="PTHR10676:SF314">
    <property type="entry name" value="CYTOPLASMIC DYNEIN 1 HEAVY CHAIN 1"/>
    <property type="match status" value="1"/>
</dbReference>
<organism evidence="1 2">
    <name type="scientific">Phakopsora pachyrhizi</name>
    <name type="common">Asian soybean rust disease fungus</name>
    <dbReference type="NCBI Taxonomy" id="170000"/>
    <lineage>
        <taxon>Eukaryota</taxon>
        <taxon>Fungi</taxon>
        <taxon>Dikarya</taxon>
        <taxon>Basidiomycota</taxon>
        <taxon>Pucciniomycotina</taxon>
        <taxon>Pucciniomycetes</taxon>
        <taxon>Pucciniales</taxon>
        <taxon>Phakopsoraceae</taxon>
        <taxon>Phakopsora</taxon>
    </lineage>
</organism>
<dbReference type="GO" id="GO:0007052">
    <property type="term" value="P:mitotic spindle organization"/>
    <property type="evidence" value="ECO:0007669"/>
    <property type="project" value="TreeGrafter"/>
</dbReference>
<dbReference type="GO" id="GO:0045505">
    <property type="term" value="F:dynein intermediate chain binding"/>
    <property type="evidence" value="ECO:0007669"/>
    <property type="project" value="InterPro"/>
</dbReference>
<dbReference type="GO" id="GO:0005938">
    <property type="term" value="C:cell cortex"/>
    <property type="evidence" value="ECO:0007669"/>
    <property type="project" value="TreeGrafter"/>
</dbReference>
<protein>
    <submittedName>
        <fullName evidence="1">Uncharacterized protein</fullName>
    </submittedName>
</protein>
<proteinExistence type="predicted"/>
<dbReference type="Gene3D" id="1.10.472.130">
    <property type="match status" value="1"/>
</dbReference>
<evidence type="ECO:0000313" key="1">
    <source>
        <dbReference type="EMBL" id="CAH7687694.1"/>
    </source>
</evidence>